<sequence length="50" mass="5649">MDIATKGGYLYADVFVRPFTMKAYVGVLEILCHSSKIPQKGMTNDSTFRF</sequence>
<reference evidence="1 2" key="1">
    <citation type="submission" date="2013-11" db="EMBL/GenBank/DDBJ databases">
        <title>Draft genome sequence and annotation of the entomopathogenic bacterium, Xenorhabdus cabanillasi strain JM26.</title>
        <authorList>
            <person name="Gualtieri M."/>
            <person name="Ogier J.C."/>
            <person name="Pages S."/>
            <person name="Givaudan A."/>
            <person name="Gaudriault S."/>
        </authorList>
    </citation>
    <scope>NUCLEOTIDE SEQUENCE [LARGE SCALE GENOMIC DNA]</scope>
    <source>
        <strain evidence="1 2">JM26</strain>
    </source>
</reference>
<organism evidence="1 2">
    <name type="scientific">Xenorhabdus cabanillasii JM26</name>
    <dbReference type="NCBI Taxonomy" id="1427517"/>
    <lineage>
        <taxon>Bacteria</taxon>
        <taxon>Pseudomonadati</taxon>
        <taxon>Pseudomonadota</taxon>
        <taxon>Gammaproteobacteria</taxon>
        <taxon>Enterobacterales</taxon>
        <taxon>Morganellaceae</taxon>
        <taxon>Xenorhabdus</taxon>
    </lineage>
</organism>
<comment type="caution">
    <text evidence="1">The sequence shown here is derived from an EMBL/GenBank/DDBJ whole genome shotgun (WGS) entry which is preliminary data.</text>
</comment>
<evidence type="ECO:0000313" key="2">
    <source>
        <dbReference type="Proteomes" id="UP000019197"/>
    </source>
</evidence>
<accession>W1J665</accession>
<dbReference type="EMBL" id="CBXE010000208">
    <property type="protein sequence ID" value="CDL86219.1"/>
    <property type="molecule type" value="Genomic_DNA"/>
</dbReference>
<evidence type="ECO:0000313" key="1">
    <source>
        <dbReference type="EMBL" id="CDL86219.1"/>
    </source>
</evidence>
<dbReference type="Proteomes" id="UP000019197">
    <property type="component" value="Unassembled WGS sequence"/>
</dbReference>
<protein>
    <submittedName>
        <fullName evidence="1">Uncharacterized protein</fullName>
    </submittedName>
</protein>
<gene>
    <name evidence="1" type="ORF">XCR1_2860009</name>
</gene>
<name>W1J665_9GAMM</name>
<dbReference type="AlphaFoldDB" id="W1J665"/>
<proteinExistence type="predicted"/>